<comment type="caution">
    <text evidence="1">The sequence shown here is derived from an EMBL/GenBank/DDBJ whole genome shotgun (WGS) entry which is preliminary data.</text>
</comment>
<sequence>MKMTKKKVKKRVKMRNKLRWLCQRKLERGRMISQKAVTPAEKHKTENDASFLLFVGNLNSVKNVEELKKALNGFFTKKKLSVMDV</sequence>
<evidence type="ECO:0000313" key="1">
    <source>
        <dbReference type="EMBL" id="GCB67054.1"/>
    </source>
</evidence>
<name>A0A401P1R1_SCYTO</name>
<organism evidence="1 2">
    <name type="scientific">Scyliorhinus torazame</name>
    <name type="common">Cloudy catshark</name>
    <name type="synonym">Catulus torazame</name>
    <dbReference type="NCBI Taxonomy" id="75743"/>
    <lineage>
        <taxon>Eukaryota</taxon>
        <taxon>Metazoa</taxon>
        <taxon>Chordata</taxon>
        <taxon>Craniata</taxon>
        <taxon>Vertebrata</taxon>
        <taxon>Chondrichthyes</taxon>
        <taxon>Elasmobranchii</taxon>
        <taxon>Galeomorphii</taxon>
        <taxon>Galeoidea</taxon>
        <taxon>Carcharhiniformes</taxon>
        <taxon>Scyliorhinidae</taxon>
        <taxon>Scyliorhinus</taxon>
    </lineage>
</organism>
<dbReference type="Proteomes" id="UP000288216">
    <property type="component" value="Unassembled WGS sequence"/>
</dbReference>
<keyword evidence="2" id="KW-1185">Reference proteome</keyword>
<reference evidence="1 2" key="1">
    <citation type="journal article" date="2018" name="Nat. Ecol. Evol.">
        <title>Shark genomes provide insights into elasmobranch evolution and the origin of vertebrates.</title>
        <authorList>
            <person name="Hara Y"/>
            <person name="Yamaguchi K"/>
            <person name="Onimaru K"/>
            <person name="Kadota M"/>
            <person name="Koyanagi M"/>
            <person name="Keeley SD"/>
            <person name="Tatsumi K"/>
            <person name="Tanaka K"/>
            <person name="Motone F"/>
            <person name="Kageyama Y"/>
            <person name="Nozu R"/>
            <person name="Adachi N"/>
            <person name="Nishimura O"/>
            <person name="Nakagawa R"/>
            <person name="Tanegashima C"/>
            <person name="Kiyatake I"/>
            <person name="Matsumoto R"/>
            <person name="Murakumo K"/>
            <person name="Nishida K"/>
            <person name="Terakita A"/>
            <person name="Kuratani S"/>
            <person name="Sato K"/>
            <person name="Hyodo S Kuraku.S."/>
        </authorList>
    </citation>
    <scope>NUCLEOTIDE SEQUENCE [LARGE SCALE GENOMIC DNA]</scope>
</reference>
<dbReference type="STRING" id="75743.A0A401P1R1"/>
<evidence type="ECO:0000313" key="2">
    <source>
        <dbReference type="Proteomes" id="UP000288216"/>
    </source>
</evidence>
<gene>
    <name evidence="1" type="ORF">scyTo_0015077</name>
</gene>
<protein>
    <recommendedName>
        <fullName evidence="3">RRM domain-containing protein</fullName>
    </recommendedName>
</protein>
<proteinExistence type="predicted"/>
<accession>A0A401P1R1</accession>
<dbReference type="AlphaFoldDB" id="A0A401P1R1"/>
<dbReference type="EMBL" id="BFAA01008373">
    <property type="protein sequence ID" value="GCB67054.1"/>
    <property type="molecule type" value="Genomic_DNA"/>
</dbReference>
<evidence type="ECO:0008006" key="3">
    <source>
        <dbReference type="Google" id="ProtNLM"/>
    </source>
</evidence>